<evidence type="ECO:0000313" key="1">
    <source>
        <dbReference type="EMBL" id="CUM60564.1"/>
    </source>
</evidence>
<reference evidence="1" key="1">
    <citation type="submission" date="2015-09" db="EMBL/GenBank/DDBJ databases">
        <authorList>
            <person name="Jackson K.R."/>
            <person name="Lunt B.L."/>
            <person name="Fisher J.N.B."/>
            <person name="Gardner A.V."/>
            <person name="Bailey M.E."/>
            <person name="Deus L.M."/>
            <person name="Earl A.S."/>
            <person name="Gibby P.D."/>
            <person name="Hartmann K.A."/>
            <person name="Liu J.E."/>
            <person name="Manci A.M."/>
            <person name="Nielsen D.A."/>
            <person name="Solomon M.B."/>
            <person name="Breakwell D.P."/>
            <person name="Burnett S.H."/>
            <person name="Grose J.H."/>
        </authorList>
    </citation>
    <scope>NUCLEOTIDE SEQUENCE</scope>
    <source>
        <strain evidence="1">7805</strain>
    </source>
</reference>
<protein>
    <submittedName>
        <fullName evidence="1">Uncharacterized protein</fullName>
    </submittedName>
</protein>
<dbReference type="RefSeq" id="WP_235750939.1">
    <property type="nucleotide sequence ID" value="NZ_LR882950.1"/>
</dbReference>
<dbReference type="AlphaFoldDB" id="A0A1J1JK01"/>
<organism evidence="1">
    <name type="scientific">Planktothrix agardhii</name>
    <name type="common">Oscillatoria agardhii</name>
    <dbReference type="NCBI Taxonomy" id="1160"/>
    <lineage>
        <taxon>Bacteria</taxon>
        <taxon>Bacillati</taxon>
        <taxon>Cyanobacteriota</taxon>
        <taxon>Cyanophyceae</taxon>
        <taxon>Oscillatoriophycideae</taxon>
        <taxon>Oscillatoriales</taxon>
        <taxon>Microcoleaceae</taxon>
        <taxon>Planktothrix</taxon>
    </lineage>
</organism>
<name>A0A1J1JK01_PLAAG</name>
<dbReference type="EMBL" id="LO018304">
    <property type="protein sequence ID" value="CUM60564.1"/>
    <property type="molecule type" value="Genomic_DNA"/>
</dbReference>
<sequence>MFIQDLNHLEVVDEASNIKGGIVFADAYAGAYANGNYFASTFTRTYTSASQGSSWWFGSYTSANSESVSSSAAA</sequence>
<gene>
    <name evidence="1" type="ORF">PLAM_2598</name>
</gene>
<accession>A0A1J1JK01</accession>
<dbReference type="GeneID" id="77286634"/>
<proteinExistence type="predicted"/>